<gene>
    <name evidence="12" type="ORF">CACET_c04650</name>
</gene>
<comment type="cofactor">
    <cofactor evidence="10">
        <name>Mg(2+)</name>
        <dbReference type="ChEBI" id="CHEBI:18420"/>
    </cofactor>
    <text evidence="10">Binds 1 Mg(2+) ion per subunit.</text>
</comment>
<feature type="binding site" evidence="10">
    <location>
        <position position="74"/>
    </location>
    <ligand>
        <name>substrate</name>
    </ligand>
</feature>
<dbReference type="GO" id="GO:0017111">
    <property type="term" value="F:ribonucleoside triphosphate phosphatase activity"/>
    <property type="evidence" value="ECO:0007669"/>
    <property type="project" value="InterPro"/>
</dbReference>
<evidence type="ECO:0000256" key="9">
    <source>
        <dbReference type="ARBA" id="ARBA00052017"/>
    </source>
</evidence>
<evidence type="ECO:0000313" key="12">
    <source>
        <dbReference type="EMBL" id="AKL93981.1"/>
    </source>
</evidence>
<dbReference type="STRING" id="84022.CACET_c04650"/>
<organism evidence="12 13">
    <name type="scientific">Clostridium aceticum</name>
    <dbReference type="NCBI Taxonomy" id="84022"/>
    <lineage>
        <taxon>Bacteria</taxon>
        <taxon>Bacillati</taxon>
        <taxon>Bacillota</taxon>
        <taxon>Clostridia</taxon>
        <taxon>Eubacteriales</taxon>
        <taxon>Clostridiaceae</taxon>
        <taxon>Clostridium</taxon>
    </lineage>
</organism>
<evidence type="ECO:0000256" key="4">
    <source>
        <dbReference type="ARBA" id="ARBA00022741"/>
    </source>
</evidence>
<dbReference type="GO" id="GO:0046872">
    <property type="term" value="F:metal ion binding"/>
    <property type="evidence" value="ECO:0007669"/>
    <property type="project" value="UniProtKB-KW"/>
</dbReference>
<dbReference type="NCBIfam" id="TIGR00042">
    <property type="entry name" value="RdgB/HAM1 family non-canonical purine NTP pyrophosphatase"/>
    <property type="match status" value="1"/>
</dbReference>
<feature type="binding site" evidence="10">
    <location>
        <begin position="10"/>
        <end position="15"/>
    </location>
    <ligand>
        <name>substrate</name>
    </ligand>
</feature>
<reference evidence="12 13" key="1">
    <citation type="submission" date="2014-10" db="EMBL/GenBank/DDBJ databases">
        <title>Genome sequence of Clostridium aceticum DSM 1496.</title>
        <authorList>
            <person name="Poehlein A."/>
            <person name="Schiel-Bengelsdorf B."/>
            <person name="Gottschalk G."/>
            <person name="Duerre P."/>
            <person name="Daniel R."/>
        </authorList>
    </citation>
    <scope>NUCLEOTIDE SEQUENCE [LARGE SCALE GENOMIC DNA]</scope>
    <source>
        <strain evidence="12 13">DSM 1496</strain>
    </source>
</reference>
<comment type="catalytic activity">
    <reaction evidence="9 10">
        <text>XTP + H2O = XMP + diphosphate + H(+)</text>
        <dbReference type="Rhea" id="RHEA:28610"/>
        <dbReference type="ChEBI" id="CHEBI:15377"/>
        <dbReference type="ChEBI" id="CHEBI:15378"/>
        <dbReference type="ChEBI" id="CHEBI:33019"/>
        <dbReference type="ChEBI" id="CHEBI:57464"/>
        <dbReference type="ChEBI" id="CHEBI:61314"/>
        <dbReference type="EC" id="3.6.1.66"/>
    </reaction>
</comment>
<dbReference type="GO" id="GO:0009117">
    <property type="term" value="P:nucleotide metabolic process"/>
    <property type="evidence" value="ECO:0007669"/>
    <property type="project" value="UniProtKB-KW"/>
</dbReference>
<name>A0A0D8IE80_9CLOT</name>
<keyword evidence="7 10" id="KW-0546">Nucleotide metabolism</keyword>
<evidence type="ECO:0000256" key="3">
    <source>
        <dbReference type="ARBA" id="ARBA00022723"/>
    </source>
</evidence>
<evidence type="ECO:0000256" key="7">
    <source>
        <dbReference type="ARBA" id="ARBA00023080"/>
    </source>
</evidence>
<evidence type="ECO:0000256" key="8">
    <source>
        <dbReference type="ARBA" id="ARBA00051875"/>
    </source>
</evidence>
<dbReference type="GO" id="GO:0036222">
    <property type="term" value="F:XTP diphosphatase activity"/>
    <property type="evidence" value="ECO:0007669"/>
    <property type="project" value="UniProtKB-UniRule"/>
</dbReference>
<dbReference type="InterPro" id="IPR002637">
    <property type="entry name" value="RdgB/HAM1"/>
</dbReference>
<feature type="binding site" evidence="10">
    <location>
        <begin position="156"/>
        <end position="159"/>
    </location>
    <ligand>
        <name>substrate</name>
    </ligand>
</feature>
<dbReference type="InterPro" id="IPR029001">
    <property type="entry name" value="ITPase-like_fam"/>
</dbReference>
<dbReference type="Gene3D" id="3.90.950.10">
    <property type="match status" value="1"/>
</dbReference>
<dbReference type="EC" id="3.6.1.66" evidence="10"/>
<sequence length="204" mass="22688">MKSNIAVIATGNSHKLQEIGEILKGFNLEIKSMQDVNLQGLEIIESGTTFEENALIKAKTVMEKTGYMAIADDSGLEVEYLDCQPGVYSSRFAGEKATDEENNEKLLRLLKDVPLSGRRARFVCVIAVVMPDGENFTVRGELYGVIGFELKGQEGFGYDPLFMPRGYDGLSLAEIGLQEKNKISHRAKALEQMKKTFTERLRGE</sequence>
<dbReference type="GO" id="GO:0036220">
    <property type="term" value="F:ITP diphosphatase activity"/>
    <property type="evidence" value="ECO:0007669"/>
    <property type="project" value="UniProtKB-UniRule"/>
</dbReference>
<dbReference type="PANTHER" id="PTHR11067">
    <property type="entry name" value="INOSINE TRIPHOSPHATE PYROPHOSPHATASE/HAM1 PROTEIN"/>
    <property type="match status" value="1"/>
</dbReference>
<evidence type="ECO:0000313" key="13">
    <source>
        <dbReference type="Proteomes" id="UP000035704"/>
    </source>
</evidence>
<comment type="caution">
    <text evidence="10">Lacks conserved residue(s) required for the propagation of feature annotation.</text>
</comment>
<evidence type="ECO:0000256" key="10">
    <source>
        <dbReference type="HAMAP-Rule" id="MF_01405"/>
    </source>
</evidence>
<dbReference type="RefSeq" id="WP_044823148.1">
    <property type="nucleotide sequence ID" value="NZ_CP009687.1"/>
</dbReference>
<keyword evidence="13" id="KW-1185">Reference proteome</keyword>
<comment type="subunit">
    <text evidence="2 10">Homodimer.</text>
</comment>
<feature type="active site" description="Proton acceptor" evidence="10">
    <location>
        <position position="73"/>
    </location>
</feature>
<dbReference type="PANTHER" id="PTHR11067:SF9">
    <property type="entry name" value="INOSINE TRIPHOSPHATE PYROPHOSPHATASE"/>
    <property type="match status" value="1"/>
</dbReference>
<feature type="binding site" evidence="10">
    <location>
        <position position="180"/>
    </location>
    <ligand>
        <name>substrate</name>
    </ligand>
</feature>
<protein>
    <recommendedName>
        <fullName evidence="10">dITP/XTP pyrophosphatase</fullName>
        <ecNumber evidence="10">3.6.1.66</ecNumber>
    </recommendedName>
    <alternativeName>
        <fullName evidence="10">Non-canonical purine NTP pyrophosphatase</fullName>
    </alternativeName>
    <alternativeName>
        <fullName evidence="10">Non-standard purine NTP pyrophosphatase</fullName>
    </alternativeName>
    <alternativeName>
        <fullName evidence="10">Nucleoside-triphosphate diphosphatase</fullName>
    </alternativeName>
    <alternativeName>
        <fullName evidence="10">Nucleoside-triphosphate pyrophosphatase</fullName>
        <shortName evidence="10">NTPase</shortName>
    </alternativeName>
</protein>
<evidence type="ECO:0000256" key="2">
    <source>
        <dbReference type="ARBA" id="ARBA00011738"/>
    </source>
</evidence>
<proteinExistence type="inferred from homology"/>
<dbReference type="PATRIC" id="fig|84022.5.peg.1624"/>
<evidence type="ECO:0000256" key="11">
    <source>
        <dbReference type="RuleBase" id="RU003781"/>
    </source>
</evidence>
<evidence type="ECO:0000256" key="1">
    <source>
        <dbReference type="ARBA" id="ARBA00008023"/>
    </source>
</evidence>
<dbReference type="HAMAP" id="MF_01405">
    <property type="entry name" value="Non_canon_purine_NTPase"/>
    <property type="match status" value="1"/>
</dbReference>
<evidence type="ECO:0000256" key="5">
    <source>
        <dbReference type="ARBA" id="ARBA00022801"/>
    </source>
</evidence>
<dbReference type="EMBL" id="CP009687">
    <property type="protein sequence ID" value="AKL93981.1"/>
    <property type="molecule type" value="Genomic_DNA"/>
</dbReference>
<dbReference type="GO" id="GO:0035870">
    <property type="term" value="F:dITP diphosphatase activity"/>
    <property type="evidence" value="ECO:0007669"/>
    <property type="project" value="UniProtKB-UniRule"/>
</dbReference>
<comment type="catalytic activity">
    <reaction evidence="8 10">
        <text>dITP + H2O = dIMP + diphosphate + H(+)</text>
        <dbReference type="Rhea" id="RHEA:28342"/>
        <dbReference type="ChEBI" id="CHEBI:15377"/>
        <dbReference type="ChEBI" id="CHEBI:15378"/>
        <dbReference type="ChEBI" id="CHEBI:33019"/>
        <dbReference type="ChEBI" id="CHEBI:61194"/>
        <dbReference type="ChEBI" id="CHEBI:61382"/>
        <dbReference type="EC" id="3.6.1.66"/>
    </reaction>
</comment>
<dbReference type="OrthoDB" id="9807456at2"/>
<dbReference type="FunFam" id="3.90.950.10:FF:000001">
    <property type="entry name" value="dITP/XTP pyrophosphatase"/>
    <property type="match status" value="1"/>
</dbReference>
<dbReference type="CDD" id="cd00515">
    <property type="entry name" value="HAM1"/>
    <property type="match status" value="1"/>
</dbReference>
<comment type="function">
    <text evidence="10">Pyrophosphatase that catalyzes the hydrolysis of nucleoside triphosphates to their monophosphate derivatives, with a high preference for the non-canonical purine nucleotides XTP (xanthosine triphosphate), dITP (deoxyinosine triphosphate) and ITP. Seems to function as a house-cleaning enzyme that removes non-canonical purine nucleotides from the nucleotide pool, thus preventing their incorporation into DNA/RNA and avoiding chromosomal lesions.</text>
</comment>
<dbReference type="Pfam" id="PF01725">
    <property type="entry name" value="Ham1p_like"/>
    <property type="match status" value="1"/>
</dbReference>
<comment type="similarity">
    <text evidence="1 10 11">Belongs to the HAM1 NTPase family.</text>
</comment>
<dbReference type="GO" id="GO:0005829">
    <property type="term" value="C:cytosol"/>
    <property type="evidence" value="ECO:0007669"/>
    <property type="project" value="TreeGrafter"/>
</dbReference>
<comment type="catalytic activity">
    <reaction evidence="10">
        <text>ITP + H2O = IMP + diphosphate + H(+)</text>
        <dbReference type="Rhea" id="RHEA:29399"/>
        <dbReference type="ChEBI" id="CHEBI:15377"/>
        <dbReference type="ChEBI" id="CHEBI:15378"/>
        <dbReference type="ChEBI" id="CHEBI:33019"/>
        <dbReference type="ChEBI" id="CHEBI:58053"/>
        <dbReference type="ChEBI" id="CHEBI:61402"/>
        <dbReference type="EC" id="3.6.1.66"/>
    </reaction>
</comment>
<dbReference type="KEGG" id="cace:CACET_c04650"/>
<dbReference type="AlphaFoldDB" id="A0A0D8IE80"/>
<accession>A0A0D8IE80</accession>
<dbReference type="InterPro" id="IPR020922">
    <property type="entry name" value="dITP/XTP_pyrophosphatase"/>
</dbReference>
<keyword evidence="5 10" id="KW-0378">Hydrolase</keyword>
<dbReference type="Proteomes" id="UP000035704">
    <property type="component" value="Chromosome"/>
</dbReference>
<dbReference type="SUPFAM" id="SSF52972">
    <property type="entry name" value="ITPase-like"/>
    <property type="match status" value="1"/>
</dbReference>
<dbReference type="GO" id="GO:0009146">
    <property type="term" value="P:purine nucleoside triphosphate catabolic process"/>
    <property type="evidence" value="ECO:0007669"/>
    <property type="project" value="UniProtKB-UniRule"/>
</dbReference>
<keyword evidence="3 10" id="KW-0479">Metal-binding</keyword>
<keyword evidence="6 10" id="KW-0460">Magnesium</keyword>
<feature type="binding site" evidence="10">
    <location>
        <position position="73"/>
    </location>
    <ligand>
        <name>Mg(2+)</name>
        <dbReference type="ChEBI" id="CHEBI:18420"/>
    </ligand>
</feature>
<evidence type="ECO:0000256" key="6">
    <source>
        <dbReference type="ARBA" id="ARBA00022842"/>
    </source>
</evidence>
<keyword evidence="4 10" id="KW-0547">Nucleotide-binding</keyword>
<dbReference type="GO" id="GO:0000166">
    <property type="term" value="F:nucleotide binding"/>
    <property type="evidence" value="ECO:0007669"/>
    <property type="project" value="UniProtKB-KW"/>
</dbReference>
<feature type="binding site" evidence="10">
    <location>
        <begin position="185"/>
        <end position="186"/>
    </location>
    <ligand>
        <name>substrate</name>
    </ligand>
</feature>